<dbReference type="Pfam" id="PF00499">
    <property type="entry name" value="Oxidored_q3"/>
    <property type="match status" value="1"/>
</dbReference>
<reference evidence="3 4" key="1">
    <citation type="submission" date="2016-10" db="EMBL/GenBank/DDBJ databases">
        <authorList>
            <person name="de Groot N.N."/>
        </authorList>
    </citation>
    <scope>NUCLEOTIDE SEQUENCE [LARGE SCALE GENOMIC DNA]</scope>
    <source>
        <strain evidence="3 4">Nm22</strain>
    </source>
</reference>
<dbReference type="InterPro" id="IPR001457">
    <property type="entry name" value="NADH_UbQ/plastoQ_OxRdtase_su6"/>
</dbReference>
<feature type="transmembrane region" description="Helical" evidence="2">
    <location>
        <begin position="144"/>
        <end position="167"/>
    </location>
</feature>
<keyword evidence="2" id="KW-0520">NAD</keyword>
<feature type="transmembrane region" description="Helical" evidence="2">
    <location>
        <begin position="55"/>
        <end position="79"/>
    </location>
</feature>
<comment type="subcellular location">
    <subcellularLocation>
        <location evidence="2">Cell membrane</location>
        <topology evidence="2">Multi-pass membrane protein</topology>
    </subcellularLocation>
</comment>
<evidence type="ECO:0000313" key="4">
    <source>
        <dbReference type="Proteomes" id="UP000199459"/>
    </source>
</evidence>
<sequence>MNFQDFIFYFFSTVLIASALGVITVRNPVYSALLLVLAFVTCAGIWLLLEAEFLAITLVLVYVGAVMVLFLFVVMMLDINLEKLKEGFWKWFPLGGLVALVMVVEIAMIMFGQHFSLEEMPAPEPKTADYSNTKELGRLLYTEYVYAFELAAVLLLVAMIAAIALTLRHREDKKTLDIAKQVNVKKAERLRIVSMQAERKK</sequence>
<dbReference type="EC" id="7.1.1.-" evidence="2"/>
<proteinExistence type="inferred from homology"/>
<dbReference type="AlphaFoldDB" id="A0A1H8GXS2"/>
<dbReference type="PANTHER" id="PTHR33269">
    <property type="entry name" value="NADH-UBIQUINONE OXIDOREDUCTASE CHAIN 6"/>
    <property type="match status" value="1"/>
</dbReference>
<keyword evidence="2" id="KW-0812">Transmembrane</keyword>
<feature type="transmembrane region" description="Helical" evidence="2">
    <location>
        <begin position="91"/>
        <end position="111"/>
    </location>
</feature>
<accession>A0A1H8GXS2</accession>
<gene>
    <name evidence="3" type="ORF">SAMN05216325_12038</name>
</gene>
<keyword evidence="2" id="KW-0472">Membrane</keyword>
<dbReference type="OrthoDB" id="5295927at2"/>
<dbReference type="GO" id="GO:0005886">
    <property type="term" value="C:plasma membrane"/>
    <property type="evidence" value="ECO:0007669"/>
    <property type="project" value="UniProtKB-SubCell"/>
</dbReference>
<keyword evidence="2" id="KW-0874">Quinone</keyword>
<organism evidence="3 4">
    <name type="scientific">Nitrosomonas marina</name>
    <dbReference type="NCBI Taxonomy" id="917"/>
    <lineage>
        <taxon>Bacteria</taxon>
        <taxon>Pseudomonadati</taxon>
        <taxon>Pseudomonadota</taxon>
        <taxon>Betaproteobacteria</taxon>
        <taxon>Nitrosomonadales</taxon>
        <taxon>Nitrosomonadaceae</taxon>
        <taxon>Nitrosomonas</taxon>
    </lineage>
</organism>
<dbReference type="STRING" id="917.SAMN05216326_10717"/>
<comment type="similarity">
    <text evidence="1 2">Belongs to the complex I subunit 6 family.</text>
</comment>
<comment type="catalytic activity">
    <reaction evidence="2">
        <text>a quinone + NADH + 5 H(+)(in) = a quinol + NAD(+) + 4 H(+)(out)</text>
        <dbReference type="Rhea" id="RHEA:57888"/>
        <dbReference type="ChEBI" id="CHEBI:15378"/>
        <dbReference type="ChEBI" id="CHEBI:24646"/>
        <dbReference type="ChEBI" id="CHEBI:57540"/>
        <dbReference type="ChEBI" id="CHEBI:57945"/>
        <dbReference type="ChEBI" id="CHEBI:132124"/>
    </reaction>
</comment>
<dbReference type="EMBL" id="FOCP01000020">
    <property type="protein sequence ID" value="SEN48783.1"/>
    <property type="molecule type" value="Genomic_DNA"/>
</dbReference>
<dbReference type="NCBIfam" id="NF005164">
    <property type="entry name" value="PRK06638.1-4"/>
    <property type="match status" value="1"/>
</dbReference>
<feature type="transmembrane region" description="Helical" evidence="2">
    <location>
        <begin position="6"/>
        <end position="25"/>
    </location>
</feature>
<keyword evidence="2" id="KW-1003">Cell membrane</keyword>
<dbReference type="RefSeq" id="WP_090633662.1">
    <property type="nucleotide sequence ID" value="NZ_FOCP01000020.1"/>
</dbReference>
<dbReference type="InterPro" id="IPR042106">
    <property type="entry name" value="Nuo/plastoQ_OxRdtase_6_NuoJ"/>
</dbReference>
<dbReference type="Gene3D" id="1.20.120.1200">
    <property type="entry name" value="NADH-ubiquinone/plastoquinone oxidoreductase chain 6, subunit NuoJ"/>
    <property type="match status" value="1"/>
</dbReference>
<dbReference type="GO" id="GO:0048038">
    <property type="term" value="F:quinone binding"/>
    <property type="evidence" value="ECO:0007669"/>
    <property type="project" value="UniProtKB-UniRule"/>
</dbReference>
<feature type="transmembrane region" description="Helical" evidence="2">
    <location>
        <begin position="32"/>
        <end position="49"/>
    </location>
</feature>
<evidence type="ECO:0000256" key="1">
    <source>
        <dbReference type="ARBA" id="ARBA00005698"/>
    </source>
</evidence>
<keyword evidence="2" id="KW-1133">Transmembrane helix</keyword>
<evidence type="ECO:0000313" key="3">
    <source>
        <dbReference type="EMBL" id="SEN48783.1"/>
    </source>
</evidence>
<dbReference type="PANTHER" id="PTHR33269:SF17">
    <property type="entry name" value="NADH-UBIQUINONE OXIDOREDUCTASE CHAIN 6"/>
    <property type="match status" value="1"/>
</dbReference>
<name>A0A1H8GXS2_9PROT</name>
<dbReference type="Proteomes" id="UP000199459">
    <property type="component" value="Unassembled WGS sequence"/>
</dbReference>
<evidence type="ECO:0000256" key="2">
    <source>
        <dbReference type="RuleBase" id="RU004429"/>
    </source>
</evidence>
<comment type="function">
    <text evidence="2">NDH-1 shuttles electrons from NADH, via FMN and iron-sulfur (Fe-S) centers, to quinones in the respiratory chain. Couples the redox reaction to proton translocation (for every two electrons transferred, four hydrogen ions are translocated across the cytoplasmic membrane), and thus conserves the redox energy in a proton gradient.</text>
</comment>
<protein>
    <recommendedName>
        <fullName evidence="2">NADH-quinone oxidoreductase subunit J</fullName>
        <ecNumber evidence="2">7.1.1.-</ecNumber>
    </recommendedName>
</protein>
<dbReference type="GO" id="GO:0008137">
    <property type="term" value="F:NADH dehydrogenase (ubiquinone) activity"/>
    <property type="evidence" value="ECO:0007669"/>
    <property type="project" value="UniProtKB-UniRule"/>
</dbReference>